<dbReference type="PROSITE" id="PS52004">
    <property type="entry name" value="KS3_2"/>
    <property type="match status" value="1"/>
</dbReference>
<dbReference type="InterPro" id="IPR014030">
    <property type="entry name" value="Ketoacyl_synth_N"/>
</dbReference>
<dbReference type="SMART" id="SM00825">
    <property type="entry name" value="PKS_KS"/>
    <property type="match status" value="1"/>
</dbReference>
<dbReference type="InterPro" id="IPR014043">
    <property type="entry name" value="Acyl_transferase_dom"/>
</dbReference>
<dbReference type="Pfam" id="PF16197">
    <property type="entry name" value="KAsynt_C_assoc"/>
    <property type="match status" value="1"/>
</dbReference>
<dbReference type="PANTHER" id="PTHR43775:SF23">
    <property type="entry name" value="FATTY ACID SYNTHASE 3"/>
    <property type="match status" value="1"/>
</dbReference>
<dbReference type="Gene3D" id="3.30.70.3290">
    <property type="match status" value="1"/>
</dbReference>
<dbReference type="InterPro" id="IPR032821">
    <property type="entry name" value="PKS_assoc"/>
</dbReference>
<dbReference type="InterPro" id="IPR050091">
    <property type="entry name" value="PKS_NRPS_Biosynth_Enz"/>
</dbReference>
<keyword evidence="4" id="KW-1185">Reference proteome</keyword>
<dbReference type="Gene3D" id="3.40.50.1820">
    <property type="entry name" value="alpha/beta hydrolase"/>
    <property type="match status" value="1"/>
</dbReference>
<dbReference type="Gene3D" id="3.40.50.720">
    <property type="entry name" value="NAD(P)-binding Rossmann-like Domain"/>
    <property type="match status" value="1"/>
</dbReference>
<evidence type="ECO:0000256" key="1">
    <source>
        <dbReference type="SAM" id="MobiDB-lite"/>
    </source>
</evidence>
<feature type="compositionally biased region" description="Polar residues" evidence="1">
    <location>
        <begin position="1"/>
        <end position="14"/>
    </location>
</feature>
<feature type="domain" description="Ketosynthase family 3 (KS3)" evidence="2">
    <location>
        <begin position="29"/>
        <end position="439"/>
    </location>
</feature>
<sequence>MTPTPQELPATQSGMEGKVLPAPSLVSDGERVVISGMSGLYPSSHHIKDLSDILYNKVNPVSADKLRWSVKHPEATKHMGAIPDVERFDAQFFKVYRALGNSMDPMSRKVLEQAFSAIYDAGVNPSNLSERKIGVFLGTCFSEAEKATFYDANCRKGLGITGCCKSMYANRISYWLNAKGPSMAIDESCCSSTAALEQAYHAMSRGECEAAIVGGCFLSLHPQFSMHHGRVISQAMDGKTKSFDQHADGCTISEAINVLFLQKAKDALRIYADLMHAKTEYVGLEKGETSPLYGYFRNPEKTAEFLNKFYEEARVPPHAVEYIEAFGSGCPDADKAELDAFEKVFCKGKEDTLLVGSVISNIGYNEAASGITAITKVLLGYHRGELAANLHCSTPRQDVEAIREGRMRIVTDHQPFRRSYVAVSGMSVTGVNSHVLLHGHYKPKDLSRYTSSIAHLVTISARQDTSIMKIFENLKSRPIDPEELALLHNIHQAGISAHMSRGFIILKTDEGQKTVSLCQRAEYFDDTRRPLWFVYSGMGSQWAGMGAQLMRIPIFAAAIERCRKTLEPKGIDIVHIITSPDKTIFDNILHSFVGIAAIQIGLTDVLKELGLVPDGIIGHSVGELGCAYADGCLTAEEMILSAYSRGLVSLQTPFIRGSMAAIGLGYEQIIKMCPPEIEVACHNGPESSTISGPADIMKQFVAELTAKSIFAKEVPCSNIAYHSRYIADAGPGLLKYLSEVIKTPRARSEKWVSTSIPFDEWEMPLAKYSSAEYHTNNLLNPVLFEETLKHIPANAVLVEVAPHGLLQAVLKRSLPVDCRNIALTRRGHADNTILLLEAVGKLYMEGYHPKVQVLYPKVEMPVSTETPFLSPLVEWAHGETWTMPLYDNAKNCSLHTFNIVYDDKIKVATGTIIGCKPDNEKDGIQLKETQDMELTAEDIYDLLRERDYSYSGEFRSIEAASSSLNEASLVWRDNWATFIDGLLQLNMLRQSHDGVTLPTYIRRITVDVKKHLKLQTVLEDKVLYKAEILEEHEFVRCGGLMMENIRYRNLPAIKKNNVALQTLKFVPNFQVDQHVSNSLQIFLQMVAENVNKESIKVVGIINNQMEGSVFEAMKKIGSNVYGVNICYEEFNLGDFNSTKNNGSALKVADLAVVRNLSIDDEMCQMLHFVLQQDTFIVSEEDDMYGGRVRPTSQFRQLAAHSNERTRLDLLRWRPNQMAVPTTAITVRAHLDFALLTAARANLSAHHRLLIVAPHPAPSALKQLVQSWRKDVQRNNIYLVTVNNEEGNNFFLDDLPAIDLAFTAFDHGKWGGEYYVPVQESAKVSSNVMLQSAQVGDLSSLEWVDASEMCGSGIPVKVHYIGLSNTDIQKAIGKITSTRYGGNNYGMDFSGTTDSGQRVMGLVRSGSASSVVRAQPELLWPVPEHWSLEDAATVPLAYMHAFYCLGIKSTLLFDSSLKSDFSVLVHGGAGALGQAVLSILLAHGCEVYTTVSDMQKKRFLLKLFPDLKADHIGNSRDHSFVDMVLNARKGEGCNVVISSLKGDIKNSAPNSVGYLGAVFDVSLLHNQDEDFKYGLHHLTRERAYFTVDFSSLFDNPTEMKVLQMMVSEGIRRGYVRPLTRVTYGPHDAARAFRLLAASKHRGKVLLNMEKHTIQAQPKISCNPNQCQLIVMNDENVGFQLINKLIARGARKLHETSTVDAVDMVEHALCGVNTLVIAKRTYKQQPDLLEKLAGLADICLTTKMLETTTLGELGIQNDKLLLVASYLKTYHNVEFTEQEIPQLTVKTIMSLGKTENTIEGIKGLATLISYVDTDELLATAQLVCMPTASTGDDLREDEFDTSLPHLCIVPGIEGHHERFRLLCEGLKLPALVLQPGLDHPAETVHETAQRYVNVLLNKTGLKNTFYLLGYETGVLEVLEMAAILEDLGLTGTVYCLGCGPNEVKTVIEENIAEFKTKDQLENEVVRHIFKSMVGDDVRDLEGELNGITSWPQKVDVYVRALLGRVPNAAQYSRSLVEASLARIERARDYVPPVRTLRSKLVLLRAAATEVKSPALALQQYSQRTVAIHQLAGPLSHTTSDISCSSLINEYFDANILESFKEKNICEAYLLNPCSFMVANEN</sequence>
<dbReference type="Pfam" id="PF02801">
    <property type="entry name" value="Ketoacyl-synt_C"/>
    <property type="match status" value="1"/>
</dbReference>
<dbReference type="InterPro" id="IPR020841">
    <property type="entry name" value="PKS_Beta-ketoAc_synthase_dom"/>
</dbReference>
<dbReference type="Gene3D" id="3.40.366.10">
    <property type="entry name" value="Malonyl-Coenzyme A Acyl Carrier Protein, domain 2"/>
    <property type="match status" value="1"/>
</dbReference>
<evidence type="ECO:0000259" key="2">
    <source>
        <dbReference type="PROSITE" id="PS52004"/>
    </source>
</evidence>
<dbReference type="Gene3D" id="3.90.180.10">
    <property type="entry name" value="Medium-chain alcohol dehydrogenases, catalytic domain"/>
    <property type="match status" value="1"/>
</dbReference>
<protein>
    <recommendedName>
        <fullName evidence="2">Ketosynthase family 3 (KS3) domain-containing protein</fullName>
    </recommendedName>
</protein>
<dbReference type="InterPro" id="IPR016036">
    <property type="entry name" value="Malonyl_transacylase_ACP-bd"/>
</dbReference>
<dbReference type="InterPro" id="IPR016039">
    <property type="entry name" value="Thiolase-like"/>
</dbReference>
<dbReference type="InterPro" id="IPR016035">
    <property type="entry name" value="Acyl_Trfase/lysoPLipase"/>
</dbReference>
<dbReference type="InterPro" id="IPR020843">
    <property type="entry name" value="ER"/>
</dbReference>
<dbReference type="Gene3D" id="3.10.129.110">
    <property type="entry name" value="Polyketide synthase dehydratase"/>
    <property type="match status" value="1"/>
</dbReference>
<dbReference type="EMBL" id="JARGEI010000022">
    <property type="protein sequence ID" value="KAJ8711499.1"/>
    <property type="molecule type" value="Genomic_DNA"/>
</dbReference>
<evidence type="ECO:0000313" key="3">
    <source>
        <dbReference type="EMBL" id="KAJ8711499.1"/>
    </source>
</evidence>
<dbReference type="Pfam" id="PF00109">
    <property type="entry name" value="ketoacyl-synt"/>
    <property type="match status" value="1"/>
</dbReference>
<dbReference type="SUPFAM" id="SSF53901">
    <property type="entry name" value="Thiolase-like"/>
    <property type="match status" value="2"/>
</dbReference>
<dbReference type="InterPro" id="IPR036291">
    <property type="entry name" value="NAD(P)-bd_dom_sf"/>
</dbReference>
<feature type="region of interest" description="Disordered" evidence="1">
    <location>
        <begin position="1"/>
        <end position="21"/>
    </location>
</feature>
<dbReference type="GO" id="GO:0016491">
    <property type="term" value="F:oxidoreductase activity"/>
    <property type="evidence" value="ECO:0007669"/>
    <property type="project" value="InterPro"/>
</dbReference>
<dbReference type="GO" id="GO:0006633">
    <property type="term" value="P:fatty acid biosynthetic process"/>
    <property type="evidence" value="ECO:0007669"/>
    <property type="project" value="TreeGrafter"/>
</dbReference>
<dbReference type="Gene3D" id="3.40.47.10">
    <property type="match status" value="1"/>
</dbReference>
<evidence type="ECO:0000313" key="4">
    <source>
        <dbReference type="Proteomes" id="UP001231518"/>
    </source>
</evidence>
<dbReference type="SUPFAM" id="SSF53474">
    <property type="entry name" value="alpha/beta-Hydrolases"/>
    <property type="match status" value="1"/>
</dbReference>
<dbReference type="GO" id="GO:0004312">
    <property type="term" value="F:fatty acid synthase activity"/>
    <property type="evidence" value="ECO:0007669"/>
    <property type="project" value="TreeGrafter"/>
</dbReference>
<gene>
    <name evidence="3" type="ORF">PYW07_008741</name>
</gene>
<dbReference type="CDD" id="cd00833">
    <property type="entry name" value="PKS"/>
    <property type="match status" value="1"/>
</dbReference>
<dbReference type="InterPro" id="IPR001227">
    <property type="entry name" value="Ac_transferase_dom_sf"/>
</dbReference>
<reference evidence="3" key="1">
    <citation type="submission" date="2023-03" db="EMBL/GenBank/DDBJ databases">
        <title>Chromosome-level genomes of two armyworms, Mythimna separata and Mythimna loreyi, provide insights into the biosynthesis and reception of sex pheromones.</title>
        <authorList>
            <person name="Zhao H."/>
        </authorList>
    </citation>
    <scope>NUCLEOTIDE SEQUENCE</scope>
    <source>
        <strain evidence="3">BeijingLab</strain>
        <tissue evidence="3">Pupa</tissue>
    </source>
</reference>
<organism evidence="3 4">
    <name type="scientific">Mythimna separata</name>
    <name type="common">Oriental armyworm</name>
    <name type="synonym">Pseudaletia separata</name>
    <dbReference type="NCBI Taxonomy" id="271217"/>
    <lineage>
        <taxon>Eukaryota</taxon>
        <taxon>Metazoa</taxon>
        <taxon>Ecdysozoa</taxon>
        <taxon>Arthropoda</taxon>
        <taxon>Hexapoda</taxon>
        <taxon>Insecta</taxon>
        <taxon>Pterygota</taxon>
        <taxon>Neoptera</taxon>
        <taxon>Endopterygota</taxon>
        <taxon>Lepidoptera</taxon>
        <taxon>Glossata</taxon>
        <taxon>Ditrysia</taxon>
        <taxon>Noctuoidea</taxon>
        <taxon>Noctuidae</taxon>
        <taxon>Noctuinae</taxon>
        <taxon>Hadenini</taxon>
        <taxon>Mythimna</taxon>
    </lineage>
</organism>
<dbReference type="InterPro" id="IPR029058">
    <property type="entry name" value="AB_hydrolase_fold"/>
</dbReference>
<dbReference type="SUPFAM" id="SSF51735">
    <property type="entry name" value="NAD(P)-binding Rossmann-fold domains"/>
    <property type="match status" value="1"/>
</dbReference>
<dbReference type="InterPro" id="IPR014031">
    <property type="entry name" value="Ketoacyl_synth_C"/>
</dbReference>
<dbReference type="SUPFAM" id="SSF50129">
    <property type="entry name" value="GroES-like"/>
    <property type="match status" value="1"/>
</dbReference>
<accession>A0AAD8DPB6</accession>
<dbReference type="Proteomes" id="UP001231518">
    <property type="component" value="Chromosome 21"/>
</dbReference>
<dbReference type="Pfam" id="PF00698">
    <property type="entry name" value="Acyl_transf_1"/>
    <property type="match status" value="1"/>
</dbReference>
<name>A0AAD8DPB6_MYTSE</name>
<comment type="caution">
    <text evidence="3">The sequence shown here is derived from an EMBL/GenBank/DDBJ whole genome shotgun (WGS) entry which is preliminary data.</text>
</comment>
<dbReference type="InterPro" id="IPR011032">
    <property type="entry name" value="GroES-like_sf"/>
</dbReference>
<dbReference type="PANTHER" id="PTHR43775">
    <property type="entry name" value="FATTY ACID SYNTHASE"/>
    <property type="match status" value="1"/>
</dbReference>
<dbReference type="CDD" id="cd05195">
    <property type="entry name" value="enoyl_red"/>
    <property type="match status" value="1"/>
</dbReference>
<dbReference type="SMART" id="SM00829">
    <property type="entry name" value="PKS_ER"/>
    <property type="match status" value="1"/>
</dbReference>
<dbReference type="SMART" id="SM00827">
    <property type="entry name" value="PKS_AT"/>
    <property type="match status" value="1"/>
</dbReference>
<dbReference type="SUPFAM" id="SSF52151">
    <property type="entry name" value="FabD/lysophospholipase-like"/>
    <property type="match status" value="1"/>
</dbReference>
<dbReference type="SUPFAM" id="SSF55048">
    <property type="entry name" value="Probable ACP-binding domain of malonyl-CoA ACP transacylase"/>
    <property type="match status" value="1"/>
</dbReference>
<dbReference type="Pfam" id="PF13602">
    <property type="entry name" value="ADH_zinc_N_2"/>
    <property type="match status" value="1"/>
</dbReference>
<dbReference type="InterPro" id="IPR042104">
    <property type="entry name" value="PKS_dehydratase_sf"/>
</dbReference>
<proteinExistence type="predicted"/>